<evidence type="ECO:0000256" key="3">
    <source>
        <dbReference type="ARBA" id="ARBA00022723"/>
    </source>
</evidence>
<evidence type="ECO:0000256" key="6">
    <source>
        <dbReference type="ARBA" id="ARBA00023004"/>
    </source>
</evidence>
<dbReference type="PROSITE" id="PS51379">
    <property type="entry name" value="4FE4S_FER_2"/>
    <property type="match status" value="2"/>
</dbReference>
<evidence type="ECO:0000256" key="5">
    <source>
        <dbReference type="ARBA" id="ARBA00022982"/>
    </source>
</evidence>
<dbReference type="Gene3D" id="3.40.50.360">
    <property type="match status" value="1"/>
</dbReference>
<dbReference type="GO" id="GO:0051539">
    <property type="term" value="F:4 iron, 4 sulfur cluster binding"/>
    <property type="evidence" value="ECO:0007669"/>
    <property type="project" value="UniProtKB-KW"/>
</dbReference>
<dbReference type="PANTHER" id="PTHR43687">
    <property type="entry name" value="ADENYLYLSULFATE REDUCTASE, BETA SUBUNIT"/>
    <property type="match status" value="1"/>
</dbReference>
<proteinExistence type="predicted"/>
<dbReference type="InterPro" id="IPR017896">
    <property type="entry name" value="4Fe4S_Fe-S-bd"/>
</dbReference>
<keyword evidence="6" id="KW-0408">Iron</keyword>
<keyword evidence="5" id="KW-0249">Electron transport</keyword>
<evidence type="ECO:0000256" key="2">
    <source>
        <dbReference type="ARBA" id="ARBA00022485"/>
    </source>
</evidence>
<dbReference type="Pfam" id="PF12724">
    <property type="entry name" value="Flavodoxin_5"/>
    <property type="match status" value="1"/>
</dbReference>
<organism evidence="10 11">
    <name type="scientific">Candidatus Abyssobacteria bacterium SURF_17</name>
    <dbReference type="NCBI Taxonomy" id="2093361"/>
    <lineage>
        <taxon>Bacteria</taxon>
        <taxon>Pseudomonadati</taxon>
        <taxon>Candidatus Hydrogenedentota</taxon>
        <taxon>Candidatus Abyssobacteria</taxon>
    </lineage>
</organism>
<evidence type="ECO:0000256" key="7">
    <source>
        <dbReference type="ARBA" id="ARBA00023014"/>
    </source>
</evidence>
<sequence length="302" mass="34071">MKTLIICFSQTGNTQKIADCIRDGILEVTGQCDLVNLSDVNTNSLAEYDLVGLGCPVFYYQEPFNVRDFIESLPHLESKHWFVFCSHGSVIGGTFPSMAERLGKKGITVIGYHDSYADGTLPFYPYPTLTTGHPDSLDLGAAHAFGKEIARRSQRIAEGDRSLIPAVKPVPDEWVRTAGMLNSDFLTQMMPRLRIDMEKCTHCHACEDNCPVKGIDVETDPVRIQEPCIYCYYCAKICPTLAIEADWDMLVAMAPENYARYRQALDEAAARGEFRWLVNPDTINFEDPLYKQRERQARGEKH</sequence>
<keyword evidence="7" id="KW-0411">Iron-sulfur</keyword>
<dbReference type="InterPro" id="IPR026816">
    <property type="entry name" value="Flavodoxin_dom"/>
</dbReference>
<dbReference type="PROSITE" id="PS00198">
    <property type="entry name" value="4FE4S_FER_1"/>
    <property type="match status" value="1"/>
</dbReference>
<name>A0A419F937_9BACT</name>
<dbReference type="InterPro" id="IPR017900">
    <property type="entry name" value="4Fe4S_Fe_S_CS"/>
</dbReference>
<evidence type="ECO:0000259" key="8">
    <source>
        <dbReference type="PROSITE" id="PS50902"/>
    </source>
</evidence>
<dbReference type="SUPFAM" id="SSF54862">
    <property type="entry name" value="4Fe-4S ferredoxins"/>
    <property type="match status" value="1"/>
</dbReference>
<keyword evidence="2" id="KW-0004">4Fe-4S</keyword>
<dbReference type="AlphaFoldDB" id="A0A419F937"/>
<keyword evidence="4" id="KW-0677">Repeat</keyword>
<evidence type="ECO:0000313" key="10">
    <source>
        <dbReference type="EMBL" id="RJP75135.1"/>
    </source>
</evidence>
<dbReference type="EMBL" id="QZKI01000006">
    <property type="protein sequence ID" value="RJP75135.1"/>
    <property type="molecule type" value="Genomic_DNA"/>
</dbReference>
<gene>
    <name evidence="10" type="ORF">C4532_00905</name>
</gene>
<evidence type="ECO:0000313" key="11">
    <source>
        <dbReference type="Proteomes" id="UP000285961"/>
    </source>
</evidence>
<dbReference type="InterPro" id="IPR029039">
    <property type="entry name" value="Flavoprotein-like_sf"/>
</dbReference>
<keyword evidence="3" id="KW-0479">Metal-binding</keyword>
<keyword evidence="1" id="KW-0813">Transport</keyword>
<protein>
    <submittedName>
        <fullName evidence="10">4Fe-4S dicluster domain-containing protein</fullName>
    </submittedName>
</protein>
<evidence type="ECO:0000259" key="9">
    <source>
        <dbReference type="PROSITE" id="PS51379"/>
    </source>
</evidence>
<dbReference type="SUPFAM" id="SSF52218">
    <property type="entry name" value="Flavoproteins"/>
    <property type="match status" value="1"/>
</dbReference>
<evidence type="ECO:0000256" key="4">
    <source>
        <dbReference type="ARBA" id="ARBA00022737"/>
    </source>
</evidence>
<dbReference type="NCBIfam" id="NF038196">
    <property type="entry name" value="ferrodoxin_EFR1"/>
    <property type="match status" value="1"/>
</dbReference>
<dbReference type="Pfam" id="PF13237">
    <property type="entry name" value="Fer4_10"/>
    <property type="match status" value="1"/>
</dbReference>
<feature type="domain" description="4Fe-4S ferredoxin-type" evidence="9">
    <location>
        <begin position="221"/>
        <end position="248"/>
    </location>
</feature>
<dbReference type="GO" id="GO:0010181">
    <property type="term" value="F:FMN binding"/>
    <property type="evidence" value="ECO:0007669"/>
    <property type="project" value="InterPro"/>
</dbReference>
<dbReference type="PROSITE" id="PS50902">
    <property type="entry name" value="FLAVODOXIN_LIKE"/>
    <property type="match status" value="1"/>
</dbReference>
<dbReference type="Proteomes" id="UP000285961">
    <property type="component" value="Unassembled WGS sequence"/>
</dbReference>
<dbReference type="InterPro" id="IPR050572">
    <property type="entry name" value="Fe-S_Ferredoxin"/>
</dbReference>
<dbReference type="InterPro" id="IPR047964">
    <property type="entry name" value="EFR1-like"/>
</dbReference>
<evidence type="ECO:0000256" key="1">
    <source>
        <dbReference type="ARBA" id="ARBA00022448"/>
    </source>
</evidence>
<feature type="domain" description="4Fe-4S ferredoxin-type" evidence="9">
    <location>
        <begin position="191"/>
        <end position="220"/>
    </location>
</feature>
<reference evidence="10 11" key="1">
    <citation type="journal article" date="2017" name="ISME J.">
        <title>Energy and carbon metabolisms in a deep terrestrial subsurface fluid microbial community.</title>
        <authorList>
            <person name="Momper L."/>
            <person name="Jungbluth S.P."/>
            <person name="Lee M.D."/>
            <person name="Amend J.P."/>
        </authorList>
    </citation>
    <scope>NUCLEOTIDE SEQUENCE [LARGE SCALE GENOMIC DNA]</scope>
    <source>
        <strain evidence="10">SURF_17</strain>
    </source>
</reference>
<accession>A0A419F937</accession>
<dbReference type="GO" id="GO:0046872">
    <property type="term" value="F:metal ion binding"/>
    <property type="evidence" value="ECO:0007669"/>
    <property type="project" value="UniProtKB-KW"/>
</dbReference>
<dbReference type="Gene3D" id="3.30.70.20">
    <property type="match status" value="1"/>
</dbReference>
<dbReference type="InterPro" id="IPR008254">
    <property type="entry name" value="Flavodoxin/NO_synth"/>
</dbReference>
<dbReference type="PANTHER" id="PTHR43687:SF6">
    <property type="entry name" value="L-ASPARTATE SEMIALDEHYDE SULFURTRANSFERASE IRON-SULFUR SUBUNIT"/>
    <property type="match status" value="1"/>
</dbReference>
<feature type="domain" description="Flavodoxin-like" evidence="8">
    <location>
        <begin position="3"/>
        <end position="150"/>
    </location>
</feature>
<comment type="caution">
    <text evidence="10">The sequence shown here is derived from an EMBL/GenBank/DDBJ whole genome shotgun (WGS) entry which is preliminary data.</text>
</comment>